<proteinExistence type="predicted"/>
<dbReference type="InterPro" id="IPR003439">
    <property type="entry name" value="ABC_transporter-like_ATP-bd"/>
</dbReference>
<dbReference type="InterPro" id="IPR036640">
    <property type="entry name" value="ABC1_TM_sf"/>
</dbReference>
<evidence type="ECO:0000256" key="1">
    <source>
        <dbReference type="ARBA" id="ARBA00004651"/>
    </source>
</evidence>
<dbReference type="Pfam" id="PF00664">
    <property type="entry name" value="ABC_membrane"/>
    <property type="match status" value="1"/>
</dbReference>
<feature type="domain" description="ABC transmembrane type-1" evidence="10">
    <location>
        <begin position="53"/>
        <end position="342"/>
    </location>
</feature>
<feature type="transmembrane region" description="Helical" evidence="8">
    <location>
        <begin position="53"/>
        <end position="75"/>
    </location>
</feature>
<evidence type="ECO:0000256" key="6">
    <source>
        <dbReference type="ARBA" id="ARBA00023136"/>
    </source>
</evidence>
<name>A0ABS4FN51_9BACL</name>
<comment type="caution">
    <text evidence="11">The sequence shown here is derived from an EMBL/GenBank/DDBJ whole genome shotgun (WGS) entry which is preliminary data.</text>
</comment>
<dbReference type="PROSITE" id="PS00211">
    <property type="entry name" value="ABC_TRANSPORTER_1"/>
    <property type="match status" value="1"/>
</dbReference>
<dbReference type="GO" id="GO:0005524">
    <property type="term" value="F:ATP binding"/>
    <property type="evidence" value="ECO:0007669"/>
    <property type="project" value="UniProtKB-KW"/>
</dbReference>
<evidence type="ECO:0000259" key="9">
    <source>
        <dbReference type="PROSITE" id="PS50893"/>
    </source>
</evidence>
<organism evidence="11 12">
    <name type="scientific">Paenibacillus turicensis</name>
    <dbReference type="NCBI Taxonomy" id="160487"/>
    <lineage>
        <taxon>Bacteria</taxon>
        <taxon>Bacillati</taxon>
        <taxon>Bacillota</taxon>
        <taxon>Bacilli</taxon>
        <taxon>Bacillales</taxon>
        <taxon>Paenibacillaceae</taxon>
        <taxon>Paenibacillus</taxon>
    </lineage>
</organism>
<feature type="transmembrane region" description="Helical" evidence="8">
    <location>
        <begin position="95"/>
        <end position="116"/>
    </location>
</feature>
<dbReference type="Gene3D" id="3.40.50.300">
    <property type="entry name" value="P-loop containing nucleotide triphosphate hydrolases"/>
    <property type="match status" value="1"/>
</dbReference>
<feature type="transmembrane region" description="Helical" evidence="8">
    <location>
        <begin position="287"/>
        <end position="308"/>
    </location>
</feature>
<keyword evidence="3" id="KW-0547">Nucleotide-binding</keyword>
<keyword evidence="4 11" id="KW-0067">ATP-binding</keyword>
<feature type="transmembrane region" description="Helical" evidence="8">
    <location>
        <begin position="177"/>
        <end position="194"/>
    </location>
</feature>
<dbReference type="SUPFAM" id="SSF90123">
    <property type="entry name" value="ABC transporter transmembrane region"/>
    <property type="match status" value="1"/>
</dbReference>
<gene>
    <name evidence="11" type="ORF">J2Z32_000406</name>
</gene>
<feature type="domain" description="ABC transporter" evidence="9">
    <location>
        <begin position="394"/>
        <end position="628"/>
    </location>
</feature>
<evidence type="ECO:0000313" key="11">
    <source>
        <dbReference type="EMBL" id="MBP1903794.1"/>
    </source>
</evidence>
<dbReference type="EMBL" id="JAGGKG010000001">
    <property type="protein sequence ID" value="MBP1903794.1"/>
    <property type="molecule type" value="Genomic_DNA"/>
</dbReference>
<dbReference type="InterPro" id="IPR011527">
    <property type="entry name" value="ABC1_TM_dom"/>
</dbReference>
<evidence type="ECO:0000256" key="4">
    <source>
        <dbReference type="ARBA" id="ARBA00022840"/>
    </source>
</evidence>
<comment type="subcellular location">
    <subcellularLocation>
        <location evidence="1">Cell membrane</location>
        <topology evidence="1">Multi-pass membrane protein</topology>
    </subcellularLocation>
</comment>
<dbReference type="PROSITE" id="PS50929">
    <property type="entry name" value="ABC_TM1F"/>
    <property type="match status" value="1"/>
</dbReference>
<dbReference type="RefSeq" id="WP_210087453.1">
    <property type="nucleotide sequence ID" value="NZ_JAGGKG010000001.1"/>
</dbReference>
<keyword evidence="12" id="KW-1185">Reference proteome</keyword>
<dbReference type="PROSITE" id="PS50893">
    <property type="entry name" value="ABC_TRANSPORTER_2"/>
    <property type="match status" value="1"/>
</dbReference>
<feature type="transmembrane region" description="Helical" evidence="8">
    <location>
        <begin position="200"/>
        <end position="217"/>
    </location>
</feature>
<dbReference type="InterPro" id="IPR017871">
    <property type="entry name" value="ABC_transporter-like_CS"/>
</dbReference>
<evidence type="ECO:0000259" key="10">
    <source>
        <dbReference type="PROSITE" id="PS50929"/>
    </source>
</evidence>
<sequence length="633" mass="70049">MSDNKKLDNTGTESTKTGAESTKAETIETENISYMKTMKRLLSYFKYYKFKSFLVLVFVLISGAVSVASATFLRLLIDDYIVPLLGDQNPVFNALFQALSILALIYAAGVISTFAAKRLMITISQQIMKKIRDHLFAHMQKLPIKYFDRKAHGDIMSHYTNDVDTLNMMLTDGLPQLLSTFITVLVVLGTMLYLDIPLTIVVLLGAALMLWVTKKVGSKATEHFFKQQESIGVVDGYIEEMIHGQKVVQVFSRENKTIEQFAKLNDELFESSATANKYSNILMPVNANIATLIYVLVAIVGGALAISGWDKGLTLGSIAAFLSLSRNFTMPIAEISSQVNMFVVALAGAQRIFNMMDENPEEDEGRVTLQQEGNGRGWSWKLEDGSLVPLMGKVELKQVSFSYDGKKQVLHDITLYAKSGQKLAFVGATGAGKTTVANLLNRFYDITDGEIIYDGINIKDIKKADLRRSLGIVLQDTHLFSGTVADNIRYGRLDASDEEVKEAAKLSYAASFIERLPEGYQTKLDGSGNGLSQGQSQLLAIARAAIANPPVMILDEATSSIDTRTEALVQLGMDNLMEGRTVFVIAHRLSTVRNSNAIMVMEHGQIKERGDHTQLISEKGIYYQLYTGAFEWE</sequence>
<dbReference type="InterPro" id="IPR039421">
    <property type="entry name" value="Type_1_exporter"/>
</dbReference>
<evidence type="ECO:0000256" key="8">
    <source>
        <dbReference type="SAM" id="Phobius"/>
    </source>
</evidence>
<evidence type="ECO:0000256" key="7">
    <source>
        <dbReference type="SAM" id="MobiDB-lite"/>
    </source>
</evidence>
<feature type="region of interest" description="Disordered" evidence="7">
    <location>
        <begin position="1"/>
        <end position="22"/>
    </location>
</feature>
<evidence type="ECO:0000256" key="3">
    <source>
        <dbReference type="ARBA" id="ARBA00022741"/>
    </source>
</evidence>
<evidence type="ECO:0000256" key="5">
    <source>
        <dbReference type="ARBA" id="ARBA00022989"/>
    </source>
</evidence>
<evidence type="ECO:0000256" key="2">
    <source>
        <dbReference type="ARBA" id="ARBA00022692"/>
    </source>
</evidence>
<dbReference type="SUPFAM" id="SSF52540">
    <property type="entry name" value="P-loop containing nucleoside triphosphate hydrolases"/>
    <property type="match status" value="1"/>
</dbReference>
<reference evidence="11 12" key="1">
    <citation type="submission" date="2021-03" db="EMBL/GenBank/DDBJ databases">
        <title>Genomic Encyclopedia of Type Strains, Phase IV (KMG-IV): sequencing the most valuable type-strain genomes for metagenomic binning, comparative biology and taxonomic classification.</title>
        <authorList>
            <person name="Goeker M."/>
        </authorList>
    </citation>
    <scope>NUCLEOTIDE SEQUENCE [LARGE SCALE GENOMIC DNA]</scope>
    <source>
        <strain evidence="11 12">DSM 14349</strain>
    </source>
</reference>
<feature type="compositionally biased region" description="Polar residues" evidence="7">
    <location>
        <begin position="9"/>
        <end position="20"/>
    </location>
</feature>
<protein>
    <submittedName>
        <fullName evidence="11">ATP-binding cassette subfamily B protein</fullName>
    </submittedName>
</protein>
<dbReference type="Pfam" id="PF00005">
    <property type="entry name" value="ABC_tran"/>
    <property type="match status" value="1"/>
</dbReference>
<keyword evidence="2 8" id="KW-0812">Transmembrane</keyword>
<evidence type="ECO:0000313" key="12">
    <source>
        <dbReference type="Proteomes" id="UP001519272"/>
    </source>
</evidence>
<dbReference type="SMART" id="SM00382">
    <property type="entry name" value="AAA"/>
    <property type="match status" value="1"/>
</dbReference>
<keyword evidence="6 8" id="KW-0472">Membrane</keyword>
<dbReference type="InterPro" id="IPR003593">
    <property type="entry name" value="AAA+_ATPase"/>
</dbReference>
<dbReference type="InterPro" id="IPR027417">
    <property type="entry name" value="P-loop_NTPase"/>
</dbReference>
<dbReference type="PANTHER" id="PTHR43394">
    <property type="entry name" value="ATP-DEPENDENT PERMEASE MDL1, MITOCHONDRIAL"/>
    <property type="match status" value="1"/>
</dbReference>
<accession>A0ABS4FN51</accession>
<dbReference type="Gene3D" id="1.20.1560.10">
    <property type="entry name" value="ABC transporter type 1, transmembrane domain"/>
    <property type="match status" value="1"/>
</dbReference>
<dbReference type="CDD" id="cd18547">
    <property type="entry name" value="ABC_6TM_Tm288_like"/>
    <property type="match status" value="1"/>
</dbReference>
<dbReference type="PANTHER" id="PTHR43394:SF1">
    <property type="entry name" value="ATP-BINDING CASSETTE SUB-FAMILY B MEMBER 10, MITOCHONDRIAL"/>
    <property type="match status" value="1"/>
</dbReference>
<keyword evidence="5 8" id="KW-1133">Transmembrane helix</keyword>
<dbReference type="Proteomes" id="UP001519272">
    <property type="component" value="Unassembled WGS sequence"/>
</dbReference>